<dbReference type="Gene3D" id="1.10.600.10">
    <property type="entry name" value="Farnesyl Diphosphate Synthase"/>
    <property type="match status" value="1"/>
</dbReference>
<dbReference type="GO" id="GO:0007030">
    <property type="term" value="P:Golgi organization"/>
    <property type="evidence" value="ECO:0007669"/>
    <property type="project" value="TreeGrafter"/>
</dbReference>
<comment type="subcellular location">
    <subcellularLocation>
        <location evidence="1">Endomembrane system</location>
        <topology evidence="1">Multi-pass membrane protein</topology>
    </subcellularLocation>
    <subcellularLocation>
        <location evidence="2">Golgi apparatus membrane</location>
        <topology evidence="2">Peripheral membrane protein</topology>
    </subcellularLocation>
</comment>
<comment type="similarity">
    <text evidence="3">Belongs to the COG7 family.</text>
</comment>
<reference evidence="14 15" key="1">
    <citation type="journal article" date="2014" name="Nat. Genet.">
        <title>Genome and transcriptome of the porcine whipworm Trichuris suis.</title>
        <authorList>
            <person name="Jex A.R."/>
            <person name="Nejsum P."/>
            <person name="Schwarz E.M."/>
            <person name="Hu L."/>
            <person name="Young N.D."/>
            <person name="Hall R.S."/>
            <person name="Korhonen P.K."/>
            <person name="Liao S."/>
            <person name="Thamsborg S."/>
            <person name="Xia J."/>
            <person name="Xu P."/>
            <person name="Wang S."/>
            <person name="Scheerlinck J.P."/>
            <person name="Hofmann A."/>
            <person name="Sternberg P.W."/>
            <person name="Wang J."/>
            <person name="Gasser R.B."/>
        </authorList>
    </citation>
    <scope>NUCLEOTIDE SEQUENCE [LARGE SCALE GENOMIC DNA]</scope>
    <source>
        <strain evidence="14">DCEP-RM93M</strain>
    </source>
</reference>
<dbReference type="InterPro" id="IPR019335">
    <property type="entry name" value="COG7"/>
</dbReference>
<feature type="region of interest" description="Disordered" evidence="13">
    <location>
        <begin position="1195"/>
        <end position="1248"/>
    </location>
</feature>
<evidence type="ECO:0000256" key="2">
    <source>
        <dbReference type="ARBA" id="ARBA00004395"/>
    </source>
</evidence>
<evidence type="ECO:0000256" key="11">
    <source>
        <dbReference type="ARBA" id="ARBA00023136"/>
    </source>
</evidence>
<accession>A0A085M4R9</accession>
<keyword evidence="6" id="KW-0813">Transport</keyword>
<evidence type="ECO:0000256" key="1">
    <source>
        <dbReference type="ARBA" id="ARBA00004127"/>
    </source>
</evidence>
<sequence length="1263" mass="142011">MRRKPIAKNCLLLGVIVLIHCTYSGASHRSYLRILKRDYRFLPADIIVECLVALLTIIISASSVGGDFVPIRIDVQSCCIRFRGKLCVSIFAMMSSTSQLRLLRSFVPLNWTLASSFPPATSKIGPYAYCISVVRQFDMEGFLCASFMRRSVKPAIFSILAFNAELSRIPSLSNSAAVNRFDFWKDIVHAAYEGEHWQIPIAQALSDTIRKYNLSKKWLLDLVEARRIWRQSNVYKSFATMEDYFSKTFVTVIYLILQIYRIEGLHTDHVANHVGKAVGFANTLRSIGLYGDKGASYVIPTELLNRYKLTADNFKPERANEISIVIEHIAEHAAAHLQRARSFKEFSQRREVEFLKMDATAIWLRPTREIERVPPFVVQRFAIAALYRQRTQVTSKTTLVFVDFLKVSFYSNPEVITCVIMPKIDATEFASRNFDVVQWLNNVLGDEGEEGTLLERARGVLKEVERAGEEIERQWETVTCEATDLVPSLDAELRIAEQTAVQLTGQVNAFRQQLNSMDLQNAQVIQDLIRINRAKTNLDTLRKSLADADRWKSLVDGIEDVFATGDCATICGHLVKMQSCLDQLRESATELSAKKSYMEQVKDQFVSVVSPSVIGAFTANSSDSLSYFGQLFDSLNRRADLESLFTCYIKRQLINLWQKALGSVEFENLVHLMQSFHNVIVEVWFEEVKNLKLLVNISDTVVCDAFESCLEEVTPSIGQLITPTMASSSEDVKICKELLTNTVKAAECHCQNASFVRRFRLSTGLYELLTPILSNYQKVVTSHLLEQLNKLYPERVTWSTFGHNLLASREILASIHSSLETSVALFGSLVLPCVCKAADVMLCNYLTHVETSLTLLSKDDVMDTKNMVKQASRLLQVPLFSGKLLSLTLRLENALIGCTQQFLDKMEMSSKEPREEASSQWTPFDSAILRNDQIRCICEQFVDRLVGDWSLDEFRLDVLLPGFGSKLRRLSDRLAASTIDGLFDPVKRILSEAQSLDSWWRDDGDNNLRSDLPVFSFIAQEYVTFLGQYLLTLAHNLEPLFPPNDAELNLAFRRCSIPYLSPETTDMESAARRLLECASRGTVIHFVEMISGLRSMSICGQKQMVADAEYLCNLLEDLEALIFVNNKMSTAMDGDAFILEVDLEVLVNVLTGVEPCLQFFDKDGDFVQITAAELIENGVTIEALALAESAELDGSTSTEEIERSLSISPSENGMNLAGNRKRKDPSSLLRSAPDASEMEISDKGLGAPRKLNMGALQATLDEN</sequence>
<name>A0A085M4R9_9BILA</name>
<gene>
    <name evidence="14" type="ORF">M513_06928</name>
</gene>
<evidence type="ECO:0000313" key="14">
    <source>
        <dbReference type="EMBL" id="KFD52215.1"/>
    </source>
</evidence>
<evidence type="ECO:0000256" key="6">
    <source>
        <dbReference type="ARBA" id="ARBA00022448"/>
    </source>
</evidence>
<evidence type="ECO:0000256" key="8">
    <source>
        <dbReference type="ARBA" id="ARBA00022927"/>
    </source>
</evidence>
<keyword evidence="9" id="KW-1133">Transmembrane helix</keyword>
<dbReference type="InterPro" id="IPR002060">
    <property type="entry name" value="Squ/phyt_synthse"/>
</dbReference>
<evidence type="ECO:0000256" key="7">
    <source>
        <dbReference type="ARBA" id="ARBA00022692"/>
    </source>
</evidence>
<evidence type="ECO:0000256" key="9">
    <source>
        <dbReference type="ARBA" id="ARBA00022989"/>
    </source>
</evidence>
<dbReference type="PANTHER" id="PTHR21443">
    <property type="entry name" value="CONSERVED OLIGOMERIC GOLGI COMPLEX COMPONENT 7"/>
    <property type="match status" value="1"/>
</dbReference>
<keyword evidence="15" id="KW-1185">Reference proteome</keyword>
<keyword evidence="7" id="KW-0812">Transmembrane</keyword>
<dbReference type="GO" id="GO:0006886">
    <property type="term" value="P:intracellular protein transport"/>
    <property type="evidence" value="ECO:0007669"/>
    <property type="project" value="InterPro"/>
</dbReference>
<dbReference type="EMBL" id="KL363230">
    <property type="protein sequence ID" value="KFD52215.1"/>
    <property type="molecule type" value="Genomic_DNA"/>
</dbReference>
<dbReference type="GO" id="GO:0006890">
    <property type="term" value="P:retrograde vesicle-mediated transport, Golgi to endoplasmic reticulum"/>
    <property type="evidence" value="ECO:0007669"/>
    <property type="project" value="TreeGrafter"/>
</dbReference>
<dbReference type="InterPro" id="IPR018937">
    <property type="entry name" value="MMgT"/>
</dbReference>
<dbReference type="Proteomes" id="UP000030764">
    <property type="component" value="Unassembled WGS sequence"/>
</dbReference>
<dbReference type="SUPFAM" id="SSF48576">
    <property type="entry name" value="Terpenoid synthases"/>
    <property type="match status" value="1"/>
</dbReference>
<dbReference type="GO" id="GO:0017119">
    <property type="term" value="C:Golgi transport complex"/>
    <property type="evidence" value="ECO:0007669"/>
    <property type="project" value="InterPro"/>
</dbReference>
<evidence type="ECO:0000256" key="3">
    <source>
        <dbReference type="ARBA" id="ARBA00005831"/>
    </source>
</evidence>
<evidence type="ECO:0000256" key="10">
    <source>
        <dbReference type="ARBA" id="ARBA00023034"/>
    </source>
</evidence>
<keyword evidence="11" id="KW-0472">Membrane</keyword>
<evidence type="ECO:0000256" key="4">
    <source>
        <dbReference type="ARBA" id="ARBA00006109"/>
    </source>
</evidence>
<proteinExistence type="inferred from homology"/>
<evidence type="ECO:0000256" key="5">
    <source>
        <dbReference type="ARBA" id="ARBA00020984"/>
    </source>
</evidence>
<dbReference type="PANTHER" id="PTHR21443:SF0">
    <property type="entry name" value="CONSERVED OLIGOMERIC GOLGI COMPLEX SUBUNIT 7"/>
    <property type="match status" value="1"/>
</dbReference>
<evidence type="ECO:0000256" key="12">
    <source>
        <dbReference type="ARBA" id="ARBA00031345"/>
    </source>
</evidence>
<dbReference type="Pfam" id="PF10191">
    <property type="entry name" value="COG7"/>
    <property type="match status" value="1"/>
</dbReference>
<dbReference type="InterPro" id="IPR008949">
    <property type="entry name" value="Isoprenoid_synthase_dom_sf"/>
</dbReference>
<protein>
    <recommendedName>
        <fullName evidence="5">Conserved oligomeric Golgi complex subunit 7</fullName>
    </recommendedName>
    <alternativeName>
        <fullName evidence="12">Component of oligomeric Golgi complex 7</fullName>
    </alternativeName>
</protein>
<keyword evidence="10" id="KW-0333">Golgi apparatus</keyword>
<organism evidence="14 15">
    <name type="scientific">Trichuris suis</name>
    <name type="common">pig whipworm</name>
    <dbReference type="NCBI Taxonomy" id="68888"/>
    <lineage>
        <taxon>Eukaryota</taxon>
        <taxon>Metazoa</taxon>
        <taxon>Ecdysozoa</taxon>
        <taxon>Nematoda</taxon>
        <taxon>Enoplea</taxon>
        <taxon>Dorylaimia</taxon>
        <taxon>Trichinellida</taxon>
        <taxon>Trichuridae</taxon>
        <taxon>Trichuris</taxon>
    </lineage>
</organism>
<evidence type="ECO:0000256" key="13">
    <source>
        <dbReference type="SAM" id="MobiDB-lite"/>
    </source>
</evidence>
<dbReference type="Pfam" id="PF00494">
    <property type="entry name" value="SQS_PSY"/>
    <property type="match status" value="1"/>
</dbReference>
<dbReference type="GO" id="GO:0000139">
    <property type="term" value="C:Golgi membrane"/>
    <property type="evidence" value="ECO:0007669"/>
    <property type="project" value="UniProtKB-SubCell"/>
</dbReference>
<comment type="similarity">
    <text evidence="4">Belongs to the membrane magnesium transporter (TC 1.A.67) family.</text>
</comment>
<keyword evidence="8" id="KW-0653">Protein transport</keyword>
<dbReference type="AlphaFoldDB" id="A0A085M4R9"/>
<evidence type="ECO:0000313" key="15">
    <source>
        <dbReference type="Proteomes" id="UP000030764"/>
    </source>
</evidence>
<dbReference type="Pfam" id="PF10270">
    <property type="entry name" value="MMgT"/>
    <property type="match status" value="1"/>
</dbReference>